<feature type="domain" description="Sulfatase N-terminal" evidence="8">
    <location>
        <begin position="45"/>
        <end position="388"/>
    </location>
</feature>
<keyword evidence="4" id="KW-0325">Glycoprotein</keyword>
<keyword evidence="10" id="KW-1185">Reference proteome</keyword>
<feature type="signal peptide" evidence="7">
    <location>
        <begin position="1"/>
        <end position="20"/>
    </location>
</feature>
<dbReference type="InterPro" id="IPR000917">
    <property type="entry name" value="Sulfatase_N"/>
</dbReference>
<dbReference type="InterPro" id="IPR012083">
    <property type="entry name" value="Arylsulfatase"/>
</dbReference>
<dbReference type="GO" id="GO:0008449">
    <property type="term" value="F:N-acetylglucosamine-6-sulfatase activity"/>
    <property type="evidence" value="ECO:0007669"/>
    <property type="project" value="TreeGrafter"/>
</dbReference>
<dbReference type="GO" id="GO:0004065">
    <property type="term" value="F:arylsulfatase activity"/>
    <property type="evidence" value="ECO:0007669"/>
    <property type="project" value="UniProtKB-UniRule"/>
</dbReference>
<dbReference type="InterPro" id="IPR024607">
    <property type="entry name" value="Sulfatase_CS"/>
</dbReference>
<evidence type="ECO:0000256" key="1">
    <source>
        <dbReference type="ARBA" id="ARBA00008779"/>
    </source>
</evidence>
<protein>
    <recommendedName>
        <fullName evidence="5">Arylsulfatase</fullName>
        <shortName evidence="5">AS</shortName>
        <ecNumber evidence="5">3.1.6.1</ecNumber>
    </recommendedName>
    <alternativeName>
        <fullName evidence="5">Aryl-sulfate sulphohydrolase</fullName>
    </alternativeName>
</protein>
<name>A0A3D8QQ52_9HELO</name>
<evidence type="ECO:0000313" key="10">
    <source>
        <dbReference type="Proteomes" id="UP000256645"/>
    </source>
</evidence>
<dbReference type="STRING" id="1849047.A0A3D8QQ52"/>
<dbReference type="PANTHER" id="PTHR43108:SF8">
    <property type="entry name" value="SD21168P"/>
    <property type="match status" value="1"/>
</dbReference>
<dbReference type="OrthoDB" id="96314at2759"/>
<dbReference type="FunFam" id="3.40.720.10:FF:000051">
    <property type="entry name" value="Arylsulfatase"/>
    <property type="match status" value="1"/>
</dbReference>
<dbReference type="Gene3D" id="3.40.720.10">
    <property type="entry name" value="Alkaline Phosphatase, subunit A"/>
    <property type="match status" value="1"/>
</dbReference>
<feature type="modified residue" description="3-oxoalanine (Cys)" evidence="6">
    <location>
        <position position="88"/>
    </location>
</feature>
<evidence type="ECO:0000256" key="6">
    <source>
        <dbReference type="PIRSR" id="PIRSR000972-50"/>
    </source>
</evidence>
<dbReference type="PROSITE" id="PS00523">
    <property type="entry name" value="SULFATASE_1"/>
    <property type="match status" value="1"/>
</dbReference>
<dbReference type="GO" id="GO:0005539">
    <property type="term" value="F:glycosaminoglycan binding"/>
    <property type="evidence" value="ECO:0007669"/>
    <property type="project" value="TreeGrafter"/>
</dbReference>
<evidence type="ECO:0000256" key="7">
    <source>
        <dbReference type="SAM" id="SignalP"/>
    </source>
</evidence>
<feature type="chain" id="PRO_5017567144" description="Arylsulfatase" evidence="7">
    <location>
        <begin position="21"/>
        <end position="591"/>
    </location>
</feature>
<dbReference type="PIRSF" id="PIRSF000972">
    <property type="entry name" value="Arylsulf_plant"/>
    <property type="match status" value="1"/>
</dbReference>
<dbReference type="InterPro" id="IPR017850">
    <property type="entry name" value="Alkaline_phosphatase_core_sf"/>
</dbReference>
<evidence type="ECO:0000256" key="3">
    <source>
        <dbReference type="ARBA" id="ARBA00022801"/>
    </source>
</evidence>
<comment type="similarity">
    <text evidence="1 5">Belongs to the sulfatase family.</text>
</comment>
<keyword evidence="2 7" id="KW-0732">Signal</keyword>
<evidence type="ECO:0000259" key="8">
    <source>
        <dbReference type="Pfam" id="PF00884"/>
    </source>
</evidence>
<dbReference type="GO" id="GO:0018958">
    <property type="term" value="P:phenol-containing compound metabolic process"/>
    <property type="evidence" value="ECO:0007669"/>
    <property type="project" value="InterPro"/>
</dbReference>
<comment type="catalytic activity">
    <reaction evidence="5">
        <text>an aryl sulfate + H2O = a phenol + sulfate + H(+)</text>
        <dbReference type="Rhea" id="RHEA:17261"/>
        <dbReference type="ChEBI" id="CHEBI:15377"/>
        <dbReference type="ChEBI" id="CHEBI:15378"/>
        <dbReference type="ChEBI" id="CHEBI:16189"/>
        <dbReference type="ChEBI" id="CHEBI:33853"/>
        <dbReference type="ChEBI" id="CHEBI:140317"/>
        <dbReference type="EC" id="3.1.6.1"/>
    </reaction>
</comment>
<evidence type="ECO:0000256" key="5">
    <source>
        <dbReference type="PIRNR" id="PIRNR000972"/>
    </source>
</evidence>
<organism evidence="9 10">
    <name type="scientific">Coleophoma cylindrospora</name>
    <dbReference type="NCBI Taxonomy" id="1849047"/>
    <lineage>
        <taxon>Eukaryota</taxon>
        <taxon>Fungi</taxon>
        <taxon>Dikarya</taxon>
        <taxon>Ascomycota</taxon>
        <taxon>Pezizomycotina</taxon>
        <taxon>Leotiomycetes</taxon>
        <taxon>Helotiales</taxon>
        <taxon>Dermateaceae</taxon>
        <taxon>Coleophoma</taxon>
    </lineage>
</organism>
<accession>A0A3D8QQ52</accession>
<keyword evidence="3 5" id="KW-0378">Hydrolase</keyword>
<gene>
    <name evidence="9" type="ORF">BP6252_11353</name>
</gene>
<sequence>MPFIASLLVLVFASLLTASANNVGSVPQSILQDGGEWVTERKQHNVVFIMSDDLDLQLNSVEYMPLMRKYIAEQGSFFRNHFVTTALCCPSRVSLWTGRQAHNTNVTDVNPPFGGFPKFIQQGFNSEYLPVWLQQAGYDTYYVGKMFNWHNIDNYHSPHLAGFTGSDFLLDPYTYSYMNSTYQRNHDRPVSYEGMHTSDVFAEKALGFLDDAIISGNPFFIGLSPVAPHSNIDSNTGGASAHMTAPVPCERHAHLFEDVIVPRTPHFNPSESSGVNWISRLKQQDQNNVDYNDHFYRSRLRALQSIDELVESVIQRLAEANLLDDTYVIFTSDNGYHIGQHRLQPGKECGFEEDIRVPLFIRGPNVSRNETIDAVTTHIDLAPTIFRMGDIELREDFDGTPLPLFYGANKTHMDIRHEHVTVEYWGIAIPEGDYGPTSDIVRNNTYKALRIIGDDYNLYYSVWCTNEHELYDLNNDPFQMHNIYEGFSSGQHAENTTILGYAQSLVIDRLDALLMVLKSCKGSACVQPWAVLHPDNSVHSLRDALESRFNSFYHRQNKVSFNWCEEGYIIDAEGPQDAYVFRNGLSWHEWA</sequence>
<evidence type="ECO:0000313" key="9">
    <source>
        <dbReference type="EMBL" id="RDW63808.1"/>
    </source>
</evidence>
<dbReference type="SUPFAM" id="SSF53649">
    <property type="entry name" value="Alkaline phosphatase-like"/>
    <property type="match status" value="1"/>
</dbReference>
<dbReference type="PANTHER" id="PTHR43108">
    <property type="entry name" value="N-ACETYLGLUCOSAMINE-6-SULFATASE FAMILY MEMBER"/>
    <property type="match status" value="1"/>
</dbReference>
<dbReference type="AlphaFoldDB" id="A0A3D8QQ52"/>
<comment type="PTM">
    <text evidence="6">The conversion to 3-oxoalanine (also known as C-formylglycine, FGly), of a serine or cysteine residue in prokaryotes and of a cysteine residue in eukaryotes, is critical for catalytic activity.</text>
</comment>
<proteinExistence type="inferred from homology"/>
<dbReference type="Proteomes" id="UP000256645">
    <property type="component" value="Unassembled WGS sequence"/>
</dbReference>
<dbReference type="CDD" id="cd16147">
    <property type="entry name" value="G6S"/>
    <property type="match status" value="1"/>
</dbReference>
<reference evidence="9 10" key="1">
    <citation type="journal article" date="2018" name="IMA Fungus">
        <title>IMA Genome-F 9: Draft genome sequence of Annulohypoxylon stygium, Aspergillus mulundensis, Berkeleyomyces basicola (syn. Thielaviopsis basicola), Ceratocystis smalleyi, two Cercospora beticola strains, Coleophoma cylindrospora, Fusarium fracticaudum, Phialophora cf. hyalina, and Morchella septimelata.</title>
        <authorList>
            <person name="Wingfield B.D."/>
            <person name="Bills G.F."/>
            <person name="Dong Y."/>
            <person name="Huang W."/>
            <person name="Nel W.J."/>
            <person name="Swalarsk-Parry B.S."/>
            <person name="Vaghefi N."/>
            <person name="Wilken P.M."/>
            <person name="An Z."/>
            <person name="de Beer Z.W."/>
            <person name="De Vos L."/>
            <person name="Chen L."/>
            <person name="Duong T.A."/>
            <person name="Gao Y."/>
            <person name="Hammerbacher A."/>
            <person name="Kikkert J.R."/>
            <person name="Li Y."/>
            <person name="Li H."/>
            <person name="Li K."/>
            <person name="Li Q."/>
            <person name="Liu X."/>
            <person name="Ma X."/>
            <person name="Naidoo K."/>
            <person name="Pethybridge S.J."/>
            <person name="Sun J."/>
            <person name="Steenkamp E.T."/>
            <person name="van der Nest M.A."/>
            <person name="van Wyk S."/>
            <person name="Wingfield M.J."/>
            <person name="Xiong C."/>
            <person name="Yue Q."/>
            <person name="Zhang X."/>
        </authorList>
    </citation>
    <scope>NUCLEOTIDE SEQUENCE [LARGE SCALE GENOMIC DNA]</scope>
    <source>
        <strain evidence="9 10">BP6252</strain>
    </source>
</reference>
<evidence type="ECO:0000256" key="2">
    <source>
        <dbReference type="ARBA" id="ARBA00022729"/>
    </source>
</evidence>
<dbReference type="Pfam" id="PF00884">
    <property type="entry name" value="Sulfatase"/>
    <property type="match status" value="1"/>
</dbReference>
<evidence type="ECO:0000256" key="4">
    <source>
        <dbReference type="ARBA" id="ARBA00023180"/>
    </source>
</evidence>
<dbReference type="EC" id="3.1.6.1" evidence="5"/>
<comment type="caution">
    <text evidence="9">The sequence shown here is derived from an EMBL/GenBank/DDBJ whole genome shotgun (WGS) entry which is preliminary data.</text>
</comment>
<dbReference type="EMBL" id="PDLM01000013">
    <property type="protein sequence ID" value="RDW63808.1"/>
    <property type="molecule type" value="Genomic_DNA"/>
</dbReference>